<dbReference type="AlphaFoldDB" id="E0WUA8"/>
<name>E0WUA8_9ENTR</name>
<evidence type="ECO:0000313" key="2">
    <source>
        <dbReference type="Proteomes" id="UP000005726"/>
    </source>
</evidence>
<gene>
    <name evidence="1" type="primary">orgAb</name>
    <name evidence="1" type="ORF">REG_1689</name>
</gene>
<keyword evidence="2" id="KW-1185">Reference proteome</keyword>
<accession>E0WUA8</accession>
<dbReference type="Proteomes" id="UP000005726">
    <property type="component" value="Unassembled WGS sequence"/>
</dbReference>
<dbReference type="eggNOG" id="ENOG5032SRA">
    <property type="taxonomic scope" value="Bacteria"/>
</dbReference>
<proteinExistence type="predicted"/>
<protein>
    <submittedName>
        <fullName evidence="1">Oxygen-regulated invasion protein</fullName>
    </submittedName>
</protein>
<reference evidence="1" key="1">
    <citation type="journal article" date="2009" name="Environ. Microbiol.">
        <title>Dynamics of genome evolution in facultative symbionts of aphids.</title>
        <authorList>
            <person name="Degnan P.H."/>
            <person name="Leonardo T.E."/>
            <person name="Cass B.N."/>
            <person name="Hurwitz B."/>
            <person name="Stern D."/>
            <person name="Gibbs R.A."/>
            <person name="Richards S."/>
            <person name="Moran N.A."/>
        </authorList>
    </citation>
    <scope>NUCLEOTIDE SEQUENCE [LARGE SCALE GENOMIC DNA]</scope>
    <source>
        <strain evidence="1">LSR1</strain>
    </source>
</reference>
<dbReference type="HOGENOM" id="CLU_106719_0_0_6"/>
<dbReference type="EMBL" id="GL379645">
    <property type="protein sequence ID" value="EFL91406.1"/>
    <property type="molecule type" value="Genomic_DNA"/>
</dbReference>
<evidence type="ECO:0000313" key="1">
    <source>
        <dbReference type="EMBL" id="EFL91406.1"/>
    </source>
</evidence>
<organism evidence="1 2">
    <name type="scientific">Candidatus Regiella insecticola LSR1</name>
    <dbReference type="NCBI Taxonomy" id="663321"/>
    <lineage>
        <taxon>Bacteria</taxon>
        <taxon>Pseudomonadati</taxon>
        <taxon>Pseudomonadota</taxon>
        <taxon>Gammaproteobacteria</taxon>
        <taxon>Enterobacterales</taxon>
        <taxon>Enterobacteriaceae</taxon>
        <taxon>aphid secondary symbionts</taxon>
        <taxon>Candidatus Regiella</taxon>
    </lineage>
</organism>
<sequence length="223" mass="25376">MLKLTPLTAHEGVLLTRAQVTGQRQAKNILSEACLHAKKMIKQAGTDAEKIRKQAYAEGYQQGVITAAKQIKKYINASNALSEKLNIVLVERAKEILSTALDHSDILIILVDEWLRKLDKKSVVNDDLLHLILPLSAKKRHVQLLEFLNENWNKPIKIEYHAESRLIIKYVDQIAEFVPDEFIEQGLTRLSLTNYVTKECRTLSQNALQQLSDLFQKSFSATE</sequence>
<dbReference type="STRING" id="663321.REG_1689"/>
<dbReference type="RefSeq" id="WP_006705297.1">
    <property type="nucleotide sequence ID" value="NZ_CAWLGB010000057.1"/>
</dbReference>